<dbReference type="KEGG" id="pne:Pnec_0863"/>
<accession>B1XUN6</accession>
<feature type="signal peptide" evidence="1">
    <location>
        <begin position="1"/>
        <end position="25"/>
    </location>
</feature>
<evidence type="ECO:0000256" key="1">
    <source>
        <dbReference type="SAM" id="SignalP"/>
    </source>
</evidence>
<dbReference type="EMBL" id="CP001010">
    <property type="protein sequence ID" value="ACB44063.1"/>
    <property type="molecule type" value="Genomic_DNA"/>
</dbReference>
<dbReference type="HOGENOM" id="CLU_3171461_0_0_4"/>
<proteinExistence type="predicted"/>
<sequence>MNMSYKKDFLVGLCILLTTPLMCYADEASHSWVKIIAGHKAYGAFKV</sequence>
<protein>
    <submittedName>
        <fullName evidence="2">Uncharacterized protein</fullName>
    </submittedName>
</protein>
<reference evidence="2" key="1">
    <citation type="submission" date="2008-03" db="EMBL/GenBank/DDBJ databases">
        <title>Complete sequence of Polynucleobacter necessarius STIR1.</title>
        <authorList>
            <consortium name="US DOE Joint Genome Institute"/>
            <person name="Copeland A."/>
            <person name="Lucas S."/>
            <person name="Lapidus A."/>
            <person name="Barry K."/>
            <person name="Detter J.C."/>
            <person name="Glavina del Rio T."/>
            <person name="Hammon N."/>
            <person name="Israni S."/>
            <person name="Dalin E."/>
            <person name="Tice H."/>
            <person name="Pitluck S."/>
            <person name="Chain P."/>
            <person name="Malfatti S."/>
            <person name="Shin M."/>
            <person name="Vergez L."/>
            <person name="Schmutz J."/>
            <person name="Larimer F."/>
            <person name="Land M."/>
            <person name="Hauser L."/>
            <person name="Kyrpides N."/>
            <person name="Kim E."/>
            <person name="Hahn M."/>
            <person name="Richardson P."/>
        </authorList>
    </citation>
    <scope>NUCLEOTIDE SEQUENCE [LARGE SCALE GENOMIC DNA]</scope>
    <source>
        <strain evidence="2">STIR1</strain>
    </source>
</reference>
<feature type="chain" id="PRO_5002772759" evidence="1">
    <location>
        <begin position="26"/>
        <end position="47"/>
    </location>
</feature>
<organism evidence="2">
    <name type="scientific">Polynucleobacter necessarius subsp. necessarius (strain STIR1)</name>
    <dbReference type="NCBI Taxonomy" id="452638"/>
    <lineage>
        <taxon>Bacteria</taxon>
        <taxon>Pseudomonadati</taxon>
        <taxon>Pseudomonadota</taxon>
        <taxon>Betaproteobacteria</taxon>
        <taxon>Burkholderiales</taxon>
        <taxon>Burkholderiaceae</taxon>
        <taxon>Polynucleobacter</taxon>
    </lineage>
</organism>
<gene>
    <name evidence="2" type="ordered locus">Pnec_0863</name>
</gene>
<evidence type="ECO:0000313" key="2">
    <source>
        <dbReference type="EMBL" id="ACB44063.1"/>
    </source>
</evidence>
<keyword evidence="1" id="KW-0732">Signal</keyword>
<name>B1XUN6_POLNS</name>
<dbReference type="AlphaFoldDB" id="B1XUN6"/>
<dbReference type="STRING" id="452638.Pnec_0863"/>